<dbReference type="FunFam" id="3.30.200.20:FF:000035">
    <property type="entry name" value="Serine/threonine protein kinase Stk1"/>
    <property type="match status" value="1"/>
</dbReference>
<evidence type="ECO:0000256" key="3">
    <source>
        <dbReference type="ARBA" id="ARBA00022679"/>
    </source>
</evidence>
<evidence type="ECO:0000313" key="13">
    <source>
        <dbReference type="Proteomes" id="UP000604475"/>
    </source>
</evidence>
<dbReference type="PROSITE" id="PS50011">
    <property type="entry name" value="PROTEIN_KINASE_DOM"/>
    <property type="match status" value="1"/>
</dbReference>
<sequence length="690" mass="73124">MDATVADPVIGRLLDGRYTAQERLAVGGMATVYVAHDNRLDRMVALKVMHPNLMHEPDFVARFHREARAVAQLNTPRVVSVMDYGSAQTPAGVLNYLVMELVRGRSLRQHLGAHGHLDPYESLEIVEAVADALTAAHVAGIIHRDIKPENILLGDDGQVKVADFGLARPLAQPTAALTQGVVMGTVGYLAPEQVTHGTSDYRSDVYAAGVVLFEMLTGQLPHTGATPMSVAYQSVHGDVPAPSTIVPGIPRELDALVLRATARRPDARPADGVAFLEEIRQVLPYVGDAMPAGAAVASYQDEYAPPAAADRYAPTRMEARPGGLDEYHETPAYLDESGYPRDPGHPGGRGHREGRGGPDAGAPARRAHANAPRAGHRRDGLRVGGWRPPTWAWGVVAAVVALILVVLAARALVSGGAGGSVPLLTGLSKEDAEAELSTDGLKWAYGTPVNHPTIPEGKVVDQSPKGNATVEPGDTVTIILSLGPEKIPVPNLSGMSLEAAQDQLEAENLVFGGTQQEPSDDVEEDKIIRTDPPAAQPVIEGTQVTLVISSGKNEVQVPSDIIGKSYNEAKAELEALGLQVRRDVDQSGAVSRDRVARTSPDPGQTVKAGDTVTLFVSAGGGGDGSGVMVQVPDVQGRTWKDAERILRGAGLRPEKDWLSGWKNDRDKVQFTAPEGGTVVERGSKVSVRLN</sequence>
<dbReference type="InterPro" id="IPR005543">
    <property type="entry name" value="PASTA_dom"/>
</dbReference>
<evidence type="ECO:0000256" key="4">
    <source>
        <dbReference type="ARBA" id="ARBA00022741"/>
    </source>
</evidence>
<feature type="domain" description="PASTA" evidence="11">
    <location>
        <begin position="415"/>
        <end position="482"/>
    </location>
</feature>
<organism evidence="12 13">
    <name type="scientific">Frankia nepalensis</name>
    <dbReference type="NCBI Taxonomy" id="1836974"/>
    <lineage>
        <taxon>Bacteria</taxon>
        <taxon>Bacillati</taxon>
        <taxon>Actinomycetota</taxon>
        <taxon>Actinomycetes</taxon>
        <taxon>Frankiales</taxon>
        <taxon>Frankiaceae</taxon>
        <taxon>Frankia</taxon>
    </lineage>
</organism>
<evidence type="ECO:0000256" key="2">
    <source>
        <dbReference type="ARBA" id="ARBA00022527"/>
    </source>
</evidence>
<dbReference type="GO" id="GO:0005524">
    <property type="term" value="F:ATP binding"/>
    <property type="evidence" value="ECO:0007669"/>
    <property type="project" value="UniProtKB-KW"/>
</dbReference>
<dbReference type="PANTHER" id="PTHR43289">
    <property type="entry name" value="MITOGEN-ACTIVATED PROTEIN KINASE KINASE KINASE 20-RELATED"/>
    <property type="match status" value="1"/>
</dbReference>
<dbReference type="SMART" id="SM00220">
    <property type="entry name" value="S_TKc"/>
    <property type="match status" value="1"/>
</dbReference>
<dbReference type="CDD" id="cd14014">
    <property type="entry name" value="STKc_PknB_like"/>
    <property type="match status" value="1"/>
</dbReference>
<dbReference type="Gene3D" id="3.30.10.20">
    <property type="match status" value="4"/>
</dbReference>
<keyword evidence="13" id="KW-1185">Reference proteome</keyword>
<evidence type="ECO:0000256" key="6">
    <source>
        <dbReference type="ARBA" id="ARBA00022840"/>
    </source>
</evidence>
<evidence type="ECO:0000256" key="8">
    <source>
        <dbReference type="ARBA" id="ARBA00048679"/>
    </source>
</evidence>
<dbReference type="CDD" id="cd06577">
    <property type="entry name" value="PASTA_pknB"/>
    <property type="match status" value="4"/>
</dbReference>
<keyword evidence="5 12" id="KW-0418">Kinase</keyword>
<dbReference type="EMBL" id="JAEACQ010000280">
    <property type="protein sequence ID" value="MBL7631652.1"/>
    <property type="molecule type" value="Genomic_DNA"/>
</dbReference>
<dbReference type="SUPFAM" id="SSF56112">
    <property type="entry name" value="Protein kinase-like (PK-like)"/>
    <property type="match status" value="1"/>
</dbReference>
<reference evidence="12" key="1">
    <citation type="submission" date="2020-12" db="EMBL/GenBank/DDBJ databases">
        <title>Genomic characterization of non-nitrogen-fixing Frankia strains.</title>
        <authorList>
            <person name="Carlos-Shanley C."/>
            <person name="Guerra T."/>
            <person name="Hahn D."/>
        </authorList>
    </citation>
    <scope>NUCLEOTIDE SEQUENCE</scope>
    <source>
        <strain evidence="12">CN6</strain>
    </source>
</reference>
<dbReference type="FunFam" id="1.10.510.10:FF:000021">
    <property type="entry name" value="Serine/threonine protein kinase"/>
    <property type="match status" value="1"/>
</dbReference>
<dbReference type="Pfam" id="PF00069">
    <property type="entry name" value="Pkinase"/>
    <property type="match status" value="1"/>
</dbReference>
<protein>
    <recommendedName>
        <fullName evidence="1">non-specific serine/threonine protein kinase</fullName>
        <ecNumber evidence="1">2.7.11.1</ecNumber>
    </recommendedName>
</protein>
<keyword evidence="4" id="KW-0547">Nucleotide-binding</keyword>
<proteinExistence type="predicted"/>
<dbReference type="Proteomes" id="UP000604475">
    <property type="component" value="Unassembled WGS sequence"/>
</dbReference>
<dbReference type="InterPro" id="IPR000719">
    <property type="entry name" value="Prot_kinase_dom"/>
</dbReference>
<dbReference type="AlphaFoldDB" id="A0A937URR5"/>
<keyword evidence="2" id="KW-0723">Serine/threonine-protein kinase</keyword>
<evidence type="ECO:0000256" key="7">
    <source>
        <dbReference type="ARBA" id="ARBA00047899"/>
    </source>
</evidence>
<dbReference type="Pfam" id="PF03793">
    <property type="entry name" value="PASTA"/>
    <property type="match status" value="4"/>
</dbReference>
<comment type="catalytic activity">
    <reaction evidence="7">
        <text>L-threonyl-[protein] + ATP = O-phospho-L-threonyl-[protein] + ADP + H(+)</text>
        <dbReference type="Rhea" id="RHEA:46608"/>
        <dbReference type="Rhea" id="RHEA-COMP:11060"/>
        <dbReference type="Rhea" id="RHEA-COMP:11605"/>
        <dbReference type="ChEBI" id="CHEBI:15378"/>
        <dbReference type="ChEBI" id="CHEBI:30013"/>
        <dbReference type="ChEBI" id="CHEBI:30616"/>
        <dbReference type="ChEBI" id="CHEBI:61977"/>
        <dbReference type="ChEBI" id="CHEBI:456216"/>
        <dbReference type="EC" id="2.7.11.1"/>
    </reaction>
</comment>
<dbReference type="GO" id="GO:0004674">
    <property type="term" value="F:protein serine/threonine kinase activity"/>
    <property type="evidence" value="ECO:0007669"/>
    <property type="project" value="UniProtKB-KW"/>
</dbReference>
<dbReference type="PROSITE" id="PS51178">
    <property type="entry name" value="PASTA"/>
    <property type="match status" value="4"/>
</dbReference>
<dbReference type="PANTHER" id="PTHR43289:SF34">
    <property type="entry name" value="SERINE_THREONINE-PROTEIN KINASE YBDM-RELATED"/>
    <property type="match status" value="1"/>
</dbReference>
<dbReference type="InterPro" id="IPR011009">
    <property type="entry name" value="Kinase-like_dom_sf"/>
</dbReference>
<feature type="domain" description="PASTA" evidence="11">
    <location>
        <begin position="626"/>
        <end position="690"/>
    </location>
</feature>
<comment type="catalytic activity">
    <reaction evidence="8">
        <text>L-seryl-[protein] + ATP = O-phospho-L-seryl-[protein] + ADP + H(+)</text>
        <dbReference type="Rhea" id="RHEA:17989"/>
        <dbReference type="Rhea" id="RHEA-COMP:9863"/>
        <dbReference type="Rhea" id="RHEA-COMP:11604"/>
        <dbReference type="ChEBI" id="CHEBI:15378"/>
        <dbReference type="ChEBI" id="CHEBI:29999"/>
        <dbReference type="ChEBI" id="CHEBI:30616"/>
        <dbReference type="ChEBI" id="CHEBI:83421"/>
        <dbReference type="ChEBI" id="CHEBI:456216"/>
        <dbReference type="EC" id="2.7.11.1"/>
    </reaction>
</comment>
<keyword evidence="6" id="KW-0067">ATP-binding</keyword>
<dbReference type="PROSITE" id="PS00108">
    <property type="entry name" value="PROTEIN_KINASE_ST"/>
    <property type="match status" value="1"/>
</dbReference>
<evidence type="ECO:0000256" key="5">
    <source>
        <dbReference type="ARBA" id="ARBA00022777"/>
    </source>
</evidence>
<dbReference type="SMART" id="SM00740">
    <property type="entry name" value="PASTA"/>
    <property type="match status" value="4"/>
</dbReference>
<dbReference type="EC" id="2.7.11.1" evidence="1"/>
<feature type="compositionally biased region" description="Low complexity" evidence="9">
    <location>
        <begin position="360"/>
        <end position="373"/>
    </location>
</feature>
<evidence type="ECO:0000313" key="12">
    <source>
        <dbReference type="EMBL" id="MBL7631652.1"/>
    </source>
</evidence>
<feature type="region of interest" description="Disordered" evidence="9">
    <location>
        <begin position="320"/>
        <end position="381"/>
    </location>
</feature>
<feature type="domain" description="Protein kinase" evidence="10">
    <location>
        <begin position="18"/>
        <end position="286"/>
    </location>
</feature>
<feature type="compositionally biased region" description="Basic and acidic residues" evidence="9">
    <location>
        <begin position="320"/>
        <end position="329"/>
    </location>
</feature>
<feature type="compositionally biased region" description="Basic and acidic residues" evidence="9">
    <location>
        <begin position="338"/>
        <end position="356"/>
    </location>
</feature>
<dbReference type="GO" id="GO:0045717">
    <property type="term" value="P:negative regulation of fatty acid biosynthetic process"/>
    <property type="evidence" value="ECO:0007669"/>
    <property type="project" value="UniProtKB-ARBA"/>
</dbReference>
<gene>
    <name evidence="12" type="primary">pknB</name>
    <name evidence="12" type="ORF">I7412_31740</name>
</gene>
<evidence type="ECO:0000256" key="1">
    <source>
        <dbReference type="ARBA" id="ARBA00012513"/>
    </source>
</evidence>
<evidence type="ECO:0000256" key="9">
    <source>
        <dbReference type="SAM" id="MobiDB-lite"/>
    </source>
</evidence>
<feature type="domain" description="PASTA" evidence="11">
    <location>
        <begin position="551"/>
        <end position="618"/>
    </location>
</feature>
<evidence type="ECO:0000259" key="10">
    <source>
        <dbReference type="PROSITE" id="PS50011"/>
    </source>
</evidence>
<evidence type="ECO:0000259" key="11">
    <source>
        <dbReference type="PROSITE" id="PS51178"/>
    </source>
</evidence>
<comment type="caution">
    <text evidence="12">The sequence shown here is derived from an EMBL/GenBank/DDBJ whole genome shotgun (WGS) entry which is preliminary data.</text>
</comment>
<name>A0A937URR5_9ACTN</name>
<dbReference type="Gene3D" id="3.30.200.20">
    <property type="entry name" value="Phosphorylase Kinase, domain 1"/>
    <property type="match status" value="1"/>
</dbReference>
<feature type="domain" description="PASTA" evidence="11">
    <location>
        <begin position="483"/>
        <end position="550"/>
    </location>
</feature>
<accession>A0A937URR5</accession>
<dbReference type="RefSeq" id="WP_203005417.1">
    <property type="nucleotide sequence ID" value="NZ_JADWYU010000213.1"/>
</dbReference>
<keyword evidence="3" id="KW-0808">Transferase</keyword>
<dbReference type="NCBIfam" id="NF033483">
    <property type="entry name" value="PknB_PASTA_kin"/>
    <property type="match status" value="1"/>
</dbReference>
<dbReference type="InterPro" id="IPR008271">
    <property type="entry name" value="Ser/Thr_kinase_AS"/>
</dbReference>
<dbReference type="Gene3D" id="1.10.510.10">
    <property type="entry name" value="Transferase(Phosphotransferase) domain 1"/>
    <property type="match status" value="1"/>
</dbReference>